<dbReference type="GO" id="GO:0016020">
    <property type="term" value="C:membrane"/>
    <property type="evidence" value="ECO:0007669"/>
    <property type="project" value="UniProtKB-SubCell"/>
</dbReference>
<feature type="region of interest" description="Disordered" evidence="9">
    <location>
        <begin position="23"/>
        <end position="53"/>
    </location>
</feature>
<dbReference type="GO" id="GO:0016887">
    <property type="term" value="F:ATP hydrolysis activity"/>
    <property type="evidence" value="ECO:0007669"/>
    <property type="project" value="InterPro"/>
</dbReference>
<dbReference type="SMART" id="SM00382">
    <property type="entry name" value="AAA"/>
    <property type="match status" value="2"/>
</dbReference>
<dbReference type="InterPro" id="IPR050173">
    <property type="entry name" value="ABC_transporter_C-like"/>
</dbReference>
<feature type="transmembrane region" description="Helical" evidence="10">
    <location>
        <begin position="255"/>
        <end position="274"/>
    </location>
</feature>
<dbReference type="InterPro" id="IPR027417">
    <property type="entry name" value="P-loop_NTPase"/>
</dbReference>
<keyword evidence="4 10" id="KW-0812">Transmembrane</keyword>
<feature type="transmembrane region" description="Helical" evidence="10">
    <location>
        <begin position="280"/>
        <end position="302"/>
    </location>
</feature>
<feature type="transmembrane region" description="Helical" evidence="10">
    <location>
        <begin position="769"/>
        <end position="790"/>
    </location>
</feature>
<feature type="transmembrane region" description="Helical" evidence="10">
    <location>
        <begin position="1012"/>
        <end position="1030"/>
    </location>
</feature>
<accession>A0AAU9W124</accession>
<dbReference type="InterPro" id="IPR003593">
    <property type="entry name" value="AAA+_ATPase"/>
</dbReference>
<feature type="transmembrane region" description="Helical" evidence="10">
    <location>
        <begin position="136"/>
        <end position="158"/>
    </location>
</feature>
<evidence type="ECO:0000256" key="1">
    <source>
        <dbReference type="ARBA" id="ARBA00004141"/>
    </source>
</evidence>
<evidence type="ECO:0000259" key="12">
    <source>
        <dbReference type="PROSITE" id="PS50929"/>
    </source>
</evidence>
<sequence>MDDLEMLSEKMTVAGSIVYLTDDADSPDGMKKAGDEKEPMLKEEDRRKSDPGILPSPMACASFFSKYITMWWLNSLLKKGSKQPLEAKDLYAILEGEQTETVTDALECEWEKEMYKANQQGKYPSFLSALRRTFGVGYSLLGLVALMRDILKIAGPIFLGQLVRYFVEDSPISTGDAYLYATGLILCSLMSSMFNAPFTFMSQVYGMRIRVACTGLVYRKSLKLSTAALHGTTTGNIVNLISSDTQKFDWTAPNLHYLMIGPVIAVIVLVVLWLQIGPSALAGMGLILLLAAMQLKMGNTLFSFRTKAIHWMDERVKVMNEIIAGMRVIKMYTWEDSFSNWIRQIRKSELKWFLKLSFIQGAFQSFFFSSSVVISFVTFMTYVLTGEVLKAQTVFTCISLFNIMRVVMALQFPIAITLLNECRVSVKRMEDILLMDEMQSEGLVTSKLRPKLEDCHVAVKNIKALWNKNLQSPTLENVSFKVSSGELLGVVGAVGSGKSSLLMVILGELPLTEGSITVKGKIGYSSQQAWVYNGSLRQNILFGQNYDEDKFKEVTKACALDKDIEFLPDGDMTFVGERGVSLSGGQRARVNLARAVYADADIYLMDDPLSAVDADVGRHLFEKCICGYLAKKPRILVTHQLQHIGEADDIIVLDKGKVVNKGPYKELSLCKGSANIMECLMNPETEAGREVEAKDAERLMIARQLSRQESFPCHRLSKIADSNFSIVSAATTFSAYDDNLLPREEKQEGAVSPKTYLAYFRALHNLRTAFVVIFLLALCQVISMLADWWLSYWSNTEESYFVAIMLQTGNSTASAASEPDRGLLLGVYGGFVIGLFLLCLFSTELFYTLTVVASRNLYEKMLSSLLRAPMYFFDNNSIGRILNRFAKDIGMVDDLMPMILCDVLQTGLMCLGILGLVAVSNPATFVIIVPVTIGFVYLRNYFMKSSREIKRIEGISRSPLFGHFSTTLLGLDTIRAYEVEETFTEQVNGYQDAHSRAWFCYLAGQTWLNFRLEMLTVLFLAFVAFVSAALKGTVDLSAGVVGLTLTYSIMLTSVFQPFIEGSAELENLMTSVERIVEYINLEAEAPAETVTKPKDDWPSRGQIDFDDMSFRYHRSLPDVLHHITCTIKPSEKIGVVGRTGAGKSSLISTLFRLSEPRGKIEIDGVNIQELGLKDLRSKLSIIPQEPVLFSGPMRRNLDPFGEHLDTELWNVLEEVQLKNAVEELPNKLDEELGESGSNFSVGQRQLVCLARAILRHSRILVIDEATANVDQKTDSLIQTTIREKFKHCTVLTIAHRLNTIIDSDKVLVLDAGRLKEFDAPYVLLKNPRGIFCQLVEQTGPVEAGRLYEIARDKYNQKQVAILETDVINDNESQEEKKPEVSVSLPPADDSQSMPLPQSDDESQKPKLLPAGEVEQEPDSKHSQLSSLVHVKI</sequence>
<evidence type="ECO:0000256" key="9">
    <source>
        <dbReference type="SAM" id="MobiDB-lite"/>
    </source>
</evidence>
<protein>
    <recommendedName>
        <fullName evidence="15">Multidrug resistance-associated protein 4-like</fullName>
    </recommendedName>
</protein>
<keyword evidence="3" id="KW-0813">Transport</keyword>
<feature type="transmembrane region" description="Helical" evidence="10">
    <location>
        <begin position="1036"/>
        <end position="1059"/>
    </location>
</feature>
<dbReference type="InterPro" id="IPR017871">
    <property type="entry name" value="ABC_transporter-like_CS"/>
</dbReference>
<evidence type="ECO:0000256" key="10">
    <source>
        <dbReference type="SAM" id="Phobius"/>
    </source>
</evidence>
<keyword evidence="14" id="KW-1185">Reference proteome</keyword>
<dbReference type="PANTHER" id="PTHR24223">
    <property type="entry name" value="ATP-BINDING CASSETTE SUB-FAMILY C"/>
    <property type="match status" value="1"/>
</dbReference>
<proteinExistence type="inferred from homology"/>
<dbReference type="InterPro" id="IPR011527">
    <property type="entry name" value="ABC1_TM_dom"/>
</dbReference>
<feature type="domain" description="ABC transporter" evidence="11">
    <location>
        <begin position="457"/>
        <end position="680"/>
    </location>
</feature>
<evidence type="ECO:0000259" key="11">
    <source>
        <dbReference type="PROSITE" id="PS50893"/>
    </source>
</evidence>
<evidence type="ECO:0000256" key="7">
    <source>
        <dbReference type="ARBA" id="ARBA00022989"/>
    </source>
</evidence>
<evidence type="ECO:0000313" key="13">
    <source>
        <dbReference type="EMBL" id="CAH3044583.1"/>
    </source>
</evidence>
<feature type="domain" description="ABC transmembrane type-1" evidence="12">
    <location>
        <begin position="770"/>
        <end position="1067"/>
    </location>
</feature>
<dbReference type="EMBL" id="CALNXJ010000007">
    <property type="protein sequence ID" value="CAH3044583.1"/>
    <property type="molecule type" value="Genomic_DNA"/>
</dbReference>
<dbReference type="FunFam" id="3.40.50.300:FF:000163">
    <property type="entry name" value="Multidrug resistance-associated protein member 4"/>
    <property type="match status" value="1"/>
</dbReference>
<dbReference type="PANTHER" id="PTHR24223:SF456">
    <property type="entry name" value="MULTIDRUG RESISTANCE-ASSOCIATED PROTEIN LETHAL(2)03659"/>
    <property type="match status" value="1"/>
</dbReference>
<feature type="domain" description="ABC transmembrane type-1" evidence="12">
    <location>
        <begin position="140"/>
        <end position="404"/>
    </location>
</feature>
<dbReference type="PROSITE" id="PS50893">
    <property type="entry name" value="ABC_TRANSPORTER_2"/>
    <property type="match status" value="2"/>
</dbReference>
<dbReference type="FunFam" id="1.20.1560.10:FF:000014">
    <property type="entry name" value="Multidrug resistance-associated protein member 4"/>
    <property type="match status" value="1"/>
</dbReference>
<dbReference type="CDD" id="cd03250">
    <property type="entry name" value="ABCC_MRP_domain1"/>
    <property type="match status" value="1"/>
</dbReference>
<comment type="similarity">
    <text evidence="2">Belongs to the ABC transporter superfamily. ABCC family. Conjugate transporter (TC 3.A.1.208) subfamily.</text>
</comment>
<evidence type="ECO:0000256" key="6">
    <source>
        <dbReference type="ARBA" id="ARBA00022840"/>
    </source>
</evidence>
<dbReference type="PROSITE" id="PS00211">
    <property type="entry name" value="ABC_TRANSPORTER_1"/>
    <property type="match status" value="2"/>
</dbReference>
<dbReference type="GO" id="GO:0140359">
    <property type="term" value="F:ABC-type transporter activity"/>
    <property type="evidence" value="ECO:0007669"/>
    <property type="project" value="InterPro"/>
</dbReference>
<comment type="subcellular location">
    <subcellularLocation>
        <location evidence="1">Membrane</location>
        <topology evidence="1">Multi-pass membrane protein</topology>
    </subcellularLocation>
</comment>
<feature type="compositionally biased region" description="Basic and acidic residues" evidence="9">
    <location>
        <begin position="28"/>
        <end position="50"/>
    </location>
</feature>
<dbReference type="Proteomes" id="UP001159428">
    <property type="component" value="Unassembled WGS sequence"/>
</dbReference>
<evidence type="ECO:0000256" key="4">
    <source>
        <dbReference type="ARBA" id="ARBA00022692"/>
    </source>
</evidence>
<evidence type="ECO:0000256" key="2">
    <source>
        <dbReference type="ARBA" id="ARBA00009726"/>
    </source>
</evidence>
<dbReference type="SUPFAM" id="SSF52540">
    <property type="entry name" value="P-loop containing nucleoside triphosphate hydrolases"/>
    <property type="match status" value="2"/>
</dbReference>
<dbReference type="Gene3D" id="3.40.50.300">
    <property type="entry name" value="P-loop containing nucleotide triphosphate hydrolases"/>
    <property type="match status" value="2"/>
</dbReference>
<keyword evidence="7 10" id="KW-1133">Transmembrane helix</keyword>
<keyword evidence="6" id="KW-0067">ATP-binding</keyword>
<dbReference type="GO" id="GO:0005524">
    <property type="term" value="F:ATP binding"/>
    <property type="evidence" value="ECO:0007669"/>
    <property type="project" value="UniProtKB-KW"/>
</dbReference>
<dbReference type="PROSITE" id="PS50929">
    <property type="entry name" value="ABC_TM1F"/>
    <property type="match status" value="2"/>
</dbReference>
<dbReference type="InterPro" id="IPR003439">
    <property type="entry name" value="ABC_transporter-like_ATP-bd"/>
</dbReference>
<feature type="domain" description="ABC transporter" evidence="11">
    <location>
        <begin position="1103"/>
        <end position="1336"/>
    </location>
</feature>
<evidence type="ECO:0000313" key="14">
    <source>
        <dbReference type="Proteomes" id="UP001159428"/>
    </source>
</evidence>
<feature type="region of interest" description="Disordered" evidence="9">
    <location>
        <begin position="1365"/>
        <end position="1432"/>
    </location>
</feature>
<feature type="transmembrane region" description="Helical" evidence="10">
    <location>
        <begin position="178"/>
        <end position="200"/>
    </location>
</feature>
<keyword evidence="8 10" id="KW-0472">Membrane</keyword>
<dbReference type="Pfam" id="PF00005">
    <property type="entry name" value="ABC_tran"/>
    <property type="match status" value="2"/>
</dbReference>
<dbReference type="FunFam" id="1.20.1560.10:FF:000026">
    <property type="entry name" value="Multidrug resistance-associated protein lethal(2)03659"/>
    <property type="match status" value="1"/>
</dbReference>
<evidence type="ECO:0000256" key="5">
    <source>
        <dbReference type="ARBA" id="ARBA00022741"/>
    </source>
</evidence>
<comment type="caution">
    <text evidence="13">The sequence shown here is derived from an EMBL/GenBank/DDBJ whole genome shotgun (WGS) entry which is preliminary data.</text>
</comment>
<feature type="transmembrane region" description="Helical" evidence="10">
    <location>
        <begin position="352"/>
        <end position="381"/>
    </location>
</feature>
<organism evidence="13 14">
    <name type="scientific">Pocillopora meandrina</name>
    <dbReference type="NCBI Taxonomy" id="46732"/>
    <lineage>
        <taxon>Eukaryota</taxon>
        <taxon>Metazoa</taxon>
        <taxon>Cnidaria</taxon>
        <taxon>Anthozoa</taxon>
        <taxon>Hexacorallia</taxon>
        <taxon>Scleractinia</taxon>
        <taxon>Astrocoeniina</taxon>
        <taxon>Pocilloporidae</taxon>
        <taxon>Pocillopora</taxon>
    </lineage>
</organism>
<feature type="transmembrane region" description="Helical" evidence="10">
    <location>
        <begin position="827"/>
        <end position="853"/>
    </location>
</feature>
<reference evidence="13 14" key="1">
    <citation type="submission" date="2022-05" db="EMBL/GenBank/DDBJ databases">
        <authorList>
            <consortium name="Genoscope - CEA"/>
            <person name="William W."/>
        </authorList>
    </citation>
    <scope>NUCLEOTIDE SEQUENCE [LARGE SCALE GENOMIC DNA]</scope>
</reference>
<feature type="transmembrane region" description="Helical" evidence="10">
    <location>
        <begin position="393"/>
        <end position="419"/>
    </location>
</feature>
<evidence type="ECO:0000256" key="8">
    <source>
        <dbReference type="ARBA" id="ARBA00023136"/>
    </source>
</evidence>
<evidence type="ECO:0000256" key="3">
    <source>
        <dbReference type="ARBA" id="ARBA00022448"/>
    </source>
</evidence>
<dbReference type="Pfam" id="PF00664">
    <property type="entry name" value="ABC_membrane"/>
    <property type="match status" value="2"/>
</dbReference>
<gene>
    <name evidence="13" type="ORF">PMEA_00031262</name>
</gene>
<evidence type="ECO:0008006" key="15">
    <source>
        <dbReference type="Google" id="ProtNLM"/>
    </source>
</evidence>
<dbReference type="FunFam" id="3.40.50.300:FF:001726">
    <property type="entry name" value="Multidrug resistance-associated protein 4"/>
    <property type="match status" value="1"/>
</dbReference>
<dbReference type="Gene3D" id="1.20.1560.10">
    <property type="entry name" value="ABC transporter type 1, transmembrane domain"/>
    <property type="match status" value="2"/>
</dbReference>
<dbReference type="CDD" id="cd03244">
    <property type="entry name" value="ABCC_MRP_domain2"/>
    <property type="match status" value="1"/>
</dbReference>
<name>A0AAU9W124_9CNID</name>
<keyword evidence="5" id="KW-0547">Nucleotide-binding</keyword>
<dbReference type="SUPFAM" id="SSF90123">
    <property type="entry name" value="ABC transporter transmembrane region"/>
    <property type="match status" value="2"/>
</dbReference>
<dbReference type="InterPro" id="IPR036640">
    <property type="entry name" value="ABC1_TM_sf"/>
</dbReference>